<gene>
    <name evidence="1" type="ORF">chiPu_0013319</name>
</gene>
<protein>
    <submittedName>
        <fullName evidence="1">Uncharacterized protein</fullName>
    </submittedName>
</protein>
<dbReference type="OrthoDB" id="9929604at2759"/>
<keyword evidence="2" id="KW-1185">Reference proteome</keyword>
<reference evidence="1 2" key="1">
    <citation type="journal article" date="2018" name="Nat. Ecol. Evol.">
        <title>Shark genomes provide insights into elasmobranch evolution and the origin of vertebrates.</title>
        <authorList>
            <person name="Hara Y"/>
            <person name="Yamaguchi K"/>
            <person name="Onimaru K"/>
            <person name="Kadota M"/>
            <person name="Koyanagi M"/>
            <person name="Keeley SD"/>
            <person name="Tatsumi K"/>
            <person name="Tanaka K"/>
            <person name="Motone F"/>
            <person name="Kageyama Y"/>
            <person name="Nozu R"/>
            <person name="Adachi N"/>
            <person name="Nishimura O"/>
            <person name="Nakagawa R"/>
            <person name="Tanegashima C"/>
            <person name="Kiyatake I"/>
            <person name="Matsumoto R"/>
            <person name="Murakumo K"/>
            <person name="Nishida K"/>
            <person name="Terakita A"/>
            <person name="Kuratani S"/>
            <person name="Sato K"/>
            <person name="Hyodo S Kuraku.S."/>
        </authorList>
    </citation>
    <scope>NUCLEOTIDE SEQUENCE [LARGE SCALE GENOMIC DNA]</scope>
</reference>
<dbReference type="AlphaFoldDB" id="A0A401SWR1"/>
<dbReference type="EMBL" id="BEZZ01000635">
    <property type="protein sequence ID" value="GCC34842.1"/>
    <property type="molecule type" value="Genomic_DNA"/>
</dbReference>
<name>A0A401SWR1_CHIPU</name>
<proteinExistence type="predicted"/>
<sequence length="175" mass="19870">MESPPCLIQSELRRFSEAPKRLPPSNECMLNCTVLTYMKILRQRKRMTVRLHNSVSASENEYCWPSYLRCRNGEQLDKAFVFLDTNKEKQNVSVGYILNSVMAMSAQSVHTTPQVTNSIMSEQCGITFDMTNLFKATVSTFCVQVTCQDNTSISCDSLNNTLKCPPFLATVWSRT</sequence>
<dbReference type="Proteomes" id="UP000287033">
    <property type="component" value="Unassembled WGS sequence"/>
</dbReference>
<dbReference type="OMA" id="CTSHAYE"/>
<organism evidence="1 2">
    <name type="scientific">Chiloscyllium punctatum</name>
    <name type="common">Brownbanded bambooshark</name>
    <name type="synonym">Hemiscyllium punctatum</name>
    <dbReference type="NCBI Taxonomy" id="137246"/>
    <lineage>
        <taxon>Eukaryota</taxon>
        <taxon>Metazoa</taxon>
        <taxon>Chordata</taxon>
        <taxon>Craniata</taxon>
        <taxon>Vertebrata</taxon>
        <taxon>Chondrichthyes</taxon>
        <taxon>Elasmobranchii</taxon>
        <taxon>Galeomorphii</taxon>
        <taxon>Galeoidea</taxon>
        <taxon>Orectolobiformes</taxon>
        <taxon>Hemiscylliidae</taxon>
        <taxon>Chiloscyllium</taxon>
    </lineage>
</organism>
<accession>A0A401SWR1</accession>
<evidence type="ECO:0000313" key="2">
    <source>
        <dbReference type="Proteomes" id="UP000287033"/>
    </source>
</evidence>
<evidence type="ECO:0000313" key="1">
    <source>
        <dbReference type="EMBL" id="GCC34842.1"/>
    </source>
</evidence>
<comment type="caution">
    <text evidence="1">The sequence shown here is derived from an EMBL/GenBank/DDBJ whole genome shotgun (WGS) entry which is preliminary data.</text>
</comment>